<feature type="signal peptide" evidence="1">
    <location>
        <begin position="1"/>
        <end position="21"/>
    </location>
</feature>
<evidence type="ECO:0000313" key="2">
    <source>
        <dbReference type="EMBL" id="MBW78982.1"/>
    </source>
</evidence>
<name>A0A2M4DN50_ANODA</name>
<proteinExistence type="predicted"/>
<dbReference type="EMBL" id="GGFL01014804">
    <property type="protein sequence ID" value="MBW78982.1"/>
    <property type="molecule type" value="Transcribed_RNA"/>
</dbReference>
<feature type="chain" id="PRO_5014688897" evidence="1">
    <location>
        <begin position="22"/>
        <end position="90"/>
    </location>
</feature>
<dbReference type="AlphaFoldDB" id="A0A2M4DN50"/>
<keyword evidence="1" id="KW-0732">Signal</keyword>
<protein>
    <submittedName>
        <fullName evidence="2">Putative secreted protein</fullName>
    </submittedName>
</protein>
<evidence type="ECO:0000256" key="1">
    <source>
        <dbReference type="SAM" id="SignalP"/>
    </source>
</evidence>
<accession>A0A2M4DN50</accession>
<organism evidence="2">
    <name type="scientific">Anopheles darlingi</name>
    <name type="common">Mosquito</name>
    <dbReference type="NCBI Taxonomy" id="43151"/>
    <lineage>
        <taxon>Eukaryota</taxon>
        <taxon>Metazoa</taxon>
        <taxon>Ecdysozoa</taxon>
        <taxon>Arthropoda</taxon>
        <taxon>Hexapoda</taxon>
        <taxon>Insecta</taxon>
        <taxon>Pterygota</taxon>
        <taxon>Neoptera</taxon>
        <taxon>Endopterygota</taxon>
        <taxon>Diptera</taxon>
        <taxon>Nematocera</taxon>
        <taxon>Culicoidea</taxon>
        <taxon>Culicidae</taxon>
        <taxon>Anophelinae</taxon>
        <taxon>Anopheles</taxon>
    </lineage>
</organism>
<sequence length="90" mass="10351">MVWTVLGRFAGPGFMFPLVLASETRSELSLVLQQIEHTLPEGRFWKGFIYNLLRAEASVASTRTHVQRKKVVVTENRKRSHLILICVTQR</sequence>
<reference evidence="2" key="1">
    <citation type="submission" date="2018-01" db="EMBL/GenBank/DDBJ databases">
        <title>An insight into the sialome of Amazonian anophelines.</title>
        <authorList>
            <person name="Ribeiro J.M."/>
            <person name="Scarpassa V."/>
            <person name="Calvo E."/>
        </authorList>
    </citation>
    <scope>NUCLEOTIDE SEQUENCE</scope>
</reference>